<feature type="compositionally biased region" description="Polar residues" evidence="1">
    <location>
        <begin position="197"/>
        <end position="229"/>
    </location>
</feature>
<dbReference type="PANTHER" id="PTHR35333:SF4">
    <property type="entry name" value="SLR0121 PROTEIN"/>
    <property type="match status" value="1"/>
</dbReference>
<evidence type="ECO:0000313" key="4">
    <source>
        <dbReference type="EMBL" id="WNZ25005.1"/>
    </source>
</evidence>
<feature type="domain" description="Beta-lactamase class A catalytic" evidence="3">
    <location>
        <begin position="258"/>
        <end position="468"/>
    </location>
</feature>
<name>A0AA97AH33_9CYAN</name>
<dbReference type="InterPro" id="IPR000871">
    <property type="entry name" value="Beta-lactam_class-A"/>
</dbReference>
<proteinExistence type="predicted"/>
<keyword evidence="4" id="KW-0378">Hydrolase</keyword>
<organism evidence="4">
    <name type="scientific">Leptolyngbya sp. NK1-12</name>
    <dbReference type="NCBI Taxonomy" id="2547451"/>
    <lineage>
        <taxon>Bacteria</taxon>
        <taxon>Bacillati</taxon>
        <taxon>Cyanobacteriota</taxon>
        <taxon>Cyanophyceae</taxon>
        <taxon>Leptolyngbyales</taxon>
        <taxon>Leptolyngbyaceae</taxon>
        <taxon>Leptolyngbya group</taxon>
        <taxon>Leptolyngbya</taxon>
    </lineage>
</organism>
<sequence>MDFPRRPKGLQRRLARKRSDAQAQSAASRQPRRGPRPLPPDQRRTSQAPLGAADSQPRQRERHSQNLSQNRHIPPADVRQRQAASRGHAPDLRGRPQQAQAQQAQTTSKPRPGDAHRKLTTAKSATAAEKRLPARALPKDGVRKLQPSGLGSERSESARSARPRTSPLVYLVRLLIVGVGVGAIMGTVISIWDPNLRGSTTSQVTDPTRATQSSEANRPSGQSSVQANVSSVRVGREMSDVVVKATPLVRNLTDLVPGVYVMDIDNGDFFSFNGNATFSAASMIKLPVLIAFFQDVDAGKIKLDEMLQIQQTDVAEGSGDMQYAGVGTQYSALETATNMIVSSDNTATNMVIRRLGGIQALNQRFRQWGLQQTLLRKPLPDLEGTNTTSPKELASLMALLNDGKLISMKSRDRAFEIMRRTANDSLLPSVMSPGSAIAHKTGDIGSMLGDIGLVDLPSGRRYAIATMVKRPHNDARAQDLIRQIAAIVYEHFGGQPVLVPSPIPSPAQTVPQQPMAPTMPAPAGVPSPGMQQPIPQPSPIPQMGNQPGIMPSPAAPIAPGPQLAAPSPVAPGMANPEIEPPAPTESEAANPEPEADPSQEDAEVDANLDPEDGSSEAIDMTFLPETLSERGWGGSR</sequence>
<dbReference type="AlphaFoldDB" id="A0AA97AH33"/>
<dbReference type="EMBL" id="CP053586">
    <property type="protein sequence ID" value="WNZ25005.1"/>
    <property type="molecule type" value="Genomic_DNA"/>
</dbReference>
<dbReference type="InterPro" id="IPR045155">
    <property type="entry name" value="Beta-lactam_cat"/>
</dbReference>
<feature type="region of interest" description="Disordered" evidence="1">
    <location>
        <begin position="1"/>
        <end position="163"/>
    </location>
</feature>
<feature type="compositionally biased region" description="Acidic residues" evidence="1">
    <location>
        <begin position="593"/>
        <end position="614"/>
    </location>
</feature>
<dbReference type="GO" id="GO:0030655">
    <property type="term" value="P:beta-lactam antibiotic catabolic process"/>
    <property type="evidence" value="ECO:0007669"/>
    <property type="project" value="InterPro"/>
</dbReference>
<protein>
    <submittedName>
        <fullName evidence="4">Serine hydrolase</fullName>
    </submittedName>
</protein>
<feature type="region of interest" description="Disordered" evidence="1">
    <location>
        <begin position="503"/>
        <end position="636"/>
    </location>
</feature>
<dbReference type="RefSeq" id="WP_316431083.1">
    <property type="nucleotide sequence ID" value="NZ_CP053586.1"/>
</dbReference>
<evidence type="ECO:0000256" key="2">
    <source>
        <dbReference type="SAM" id="Phobius"/>
    </source>
</evidence>
<gene>
    <name evidence="4" type="ORF">HJG54_20555</name>
</gene>
<dbReference type="Gene3D" id="3.40.710.10">
    <property type="entry name" value="DD-peptidase/beta-lactamase superfamily"/>
    <property type="match status" value="1"/>
</dbReference>
<keyword evidence="2" id="KW-1133">Transmembrane helix</keyword>
<feature type="compositionally biased region" description="Basic residues" evidence="1">
    <location>
        <begin position="1"/>
        <end position="16"/>
    </location>
</feature>
<accession>A0AA97AH33</accession>
<dbReference type="PANTHER" id="PTHR35333">
    <property type="entry name" value="BETA-LACTAMASE"/>
    <property type="match status" value="1"/>
</dbReference>
<dbReference type="SUPFAM" id="SSF56601">
    <property type="entry name" value="beta-lactamase/transpeptidase-like"/>
    <property type="match status" value="1"/>
</dbReference>
<keyword evidence="2" id="KW-0472">Membrane</keyword>
<evidence type="ECO:0000259" key="3">
    <source>
        <dbReference type="Pfam" id="PF13354"/>
    </source>
</evidence>
<dbReference type="InterPro" id="IPR012338">
    <property type="entry name" value="Beta-lactam/transpept-like"/>
</dbReference>
<dbReference type="Pfam" id="PF13354">
    <property type="entry name" value="Beta-lactamase2"/>
    <property type="match status" value="1"/>
</dbReference>
<keyword evidence="2" id="KW-0812">Transmembrane</keyword>
<feature type="region of interest" description="Disordered" evidence="1">
    <location>
        <begin position="196"/>
        <end position="229"/>
    </location>
</feature>
<feature type="compositionally biased region" description="Low complexity" evidence="1">
    <location>
        <begin position="506"/>
        <end position="516"/>
    </location>
</feature>
<dbReference type="GO" id="GO:0008800">
    <property type="term" value="F:beta-lactamase activity"/>
    <property type="evidence" value="ECO:0007669"/>
    <property type="project" value="InterPro"/>
</dbReference>
<evidence type="ECO:0000256" key="1">
    <source>
        <dbReference type="SAM" id="MobiDB-lite"/>
    </source>
</evidence>
<feature type="compositionally biased region" description="Basic and acidic residues" evidence="1">
    <location>
        <begin position="128"/>
        <end position="143"/>
    </location>
</feature>
<feature type="transmembrane region" description="Helical" evidence="2">
    <location>
        <begin position="168"/>
        <end position="192"/>
    </location>
</feature>
<reference evidence="4" key="1">
    <citation type="submission" date="2020-05" db="EMBL/GenBank/DDBJ databases">
        <authorList>
            <person name="Zhu T."/>
            <person name="Keshari N."/>
            <person name="Lu X."/>
        </authorList>
    </citation>
    <scope>NUCLEOTIDE SEQUENCE</scope>
    <source>
        <strain evidence="4">NK1-12</strain>
    </source>
</reference>
<dbReference type="GO" id="GO:0046677">
    <property type="term" value="P:response to antibiotic"/>
    <property type="evidence" value="ECO:0007669"/>
    <property type="project" value="InterPro"/>
</dbReference>